<feature type="region of interest" description="Disordered" evidence="1">
    <location>
        <begin position="46"/>
        <end position="78"/>
    </location>
</feature>
<name>A0A1H1MJI9_9PSED</name>
<organism evidence="3 4">
    <name type="scientific">Pseudomonas oryzae</name>
    <dbReference type="NCBI Taxonomy" id="1392877"/>
    <lineage>
        <taxon>Bacteria</taxon>
        <taxon>Pseudomonadati</taxon>
        <taxon>Pseudomonadota</taxon>
        <taxon>Gammaproteobacteria</taxon>
        <taxon>Pseudomonadales</taxon>
        <taxon>Pseudomonadaceae</taxon>
        <taxon>Pseudomonas</taxon>
    </lineage>
</organism>
<evidence type="ECO:0000313" key="3">
    <source>
        <dbReference type="EMBL" id="SDR86943.1"/>
    </source>
</evidence>
<feature type="signal peptide" evidence="2">
    <location>
        <begin position="1"/>
        <end position="24"/>
    </location>
</feature>
<sequence length="78" mass="8240">MKTTTTLGRALLMTCLLGPLSAYAAESEKAVEGKASNVAVETKEVTEVKDAKEVQSSSQNQSNGLDYGHGHSHGHSHD</sequence>
<protein>
    <submittedName>
        <fullName evidence="3">Uncharacterized protein</fullName>
    </submittedName>
</protein>
<dbReference type="AlphaFoldDB" id="A0A1H1MJI9"/>
<keyword evidence="4" id="KW-1185">Reference proteome</keyword>
<dbReference type="STRING" id="1392877.SAMN05216221_0530"/>
<keyword evidence="2" id="KW-0732">Signal</keyword>
<gene>
    <name evidence="3" type="ORF">SAMN05216221_0530</name>
</gene>
<evidence type="ECO:0000256" key="2">
    <source>
        <dbReference type="SAM" id="SignalP"/>
    </source>
</evidence>
<accession>A0A1H1MJI9</accession>
<dbReference type="Proteomes" id="UP000243359">
    <property type="component" value="Chromosome I"/>
</dbReference>
<feature type="compositionally biased region" description="Polar residues" evidence="1">
    <location>
        <begin position="55"/>
        <end position="64"/>
    </location>
</feature>
<dbReference type="OrthoDB" id="9917654at2"/>
<evidence type="ECO:0000313" key="4">
    <source>
        <dbReference type="Proteomes" id="UP000243359"/>
    </source>
</evidence>
<dbReference type="EMBL" id="LT629751">
    <property type="protein sequence ID" value="SDR86943.1"/>
    <property type="molecule type" value="Genomic_DNA"/>
</dbReference>
<feature type="chain" id="PRO_5009254543" evidence="2">
    <location>
        <begin position="25"/>
        <end position="78"/>
    </location>
</feature>
<evidence type="ECO:0000256" key="1">
    <source>
        <dbReference type="SAM" id="MobiDB-lite"/>
    </source>
</evidence>
<reference evidence="4" key="1">
    <citation type="submission" date="2016-10" db="EMBL/GenBank/DDBJ databases">
        <authorList>
            <person name="Varghese N."/>
            <person name="Submissions S."/>
        </authorList>
    </citation>
    <scope>NUCLEOTIDE SEQUENCE [LARGE SCALE GENOMIC DNA]</scope>
    <source>
        <strain evidence="4">KCTC 32247</strain>
    </source>
</reference>
<proteinExistence type="predicted"/>
<dbReference type="RefSeq" id="WP_090347487.1">
    <property type="nucleotide sequence ID" value="NZ_LT629751.1"/>
</dbReference>